<organism evidence="6 7">
    <name type="scientific">Rubripirellula amarantea</name>
    <dbReference type="NCBI Taxonomy" id="2527999"/>
    <lineage>
        <taxon>Bacteria</taxon>
        <taxon>Pseudomonadati</taxon>
        <taxon>Planctomycetota</taxon>
        <taxon>Planctomycetia</taxon>
        <taxon>Pirellulales</taxon>
        <taxon>Pirellulaceae</taxon>
        <taxon>Rubripirellula</taxon>
    </lineage>
</organism>
<comment type="similarity">
    <text evidence="2 4">Belongs to the UDP-N-acetylglucosamine 2-epimerase family.</text>
</comment>
<protein>
    <recommendedName>
        <fullName evidence="3">UDP-N-acetylglucosamine 2-epimerase (non-hydrolyzing)</fullName>
        <ecNumber evidence="3">5.1.3.14</ecNumber>
    </recommendedName>
</protein>
<sequence>MTLKPSNPARSAPLRPLVVFGTRPEAIKMCPILIECQKRPTEIAPIICSTGQHREMLAQVLGYFGIQPDIDLGLMKPGQTLTGLTAACLTAVDQVIQDQKPDCVVVQGDTTTVMASAMAAFYHQIPVVHVEAGLRTGDLMAPWPEEFNRRVAGIVTELHCAPTERSADALRREGVPESQIRVTGNTVIDALLHTVAKERSDDAALREKYPAATADSVVLITGHRRENFGGGLADTCDAIMELAKTHAETQFIYPVHLNPNVQGPVHERLGGLPNVHLVKPADYPEFVWLMDRASVVLTDSGGVQEEAPSLHCAVLVTREKTERPEAVDAGLAELVGTDKQKIISRVSHAIAERSKNAKNSQGNRDEIVLNPYGDGKASQRIVDWMLERWPS</sequence>
<keyword evidence="1 4" id="KW-0413">Isomerase</keyword>
<dbReference type="InterPro" id="IPR029767">
    <property type="entry name" value="WecB-like"/>
</dbReference>
<dbReference type="PANTHER" id="PTHR43174">
    <property type="entry name" value="UDP-N-ACETYLGLUCOSAMINE 2-EPIMERASE"/>
    <property type="match status" value="1"/>
</dbReference>
<evidence type="ECO:0000259" key="5">
    <source>
        <dbReference type="Pfam" id="PF02350"/>
    </source>
</evidence>
<dbReference type="EMBL" id="SJPI01000003">
    <property type="protein sequence ID" value="TWT49696.1"/>
    <property type="molecule type" value="Genomic_DNA"/>
</dbReference>
<proteinExistence type="inferred from homology"/>
<dbReference type="Pfam" id="PF02350">
    <property type="entry name" value="Epimerase_2"/>
    <property type="match status" value="1"/>
</dbReference>
<dbReference type="InterPro" id="IPR003331">
    <property type="entry name" value="UDP_GlcNAc_Epimerase_2_dom"/>
</dbReference>
<evidence type="ECO:0000256" key="4">
    <source>
        <dbReference type="RuleBase" id="RU003513"/>
    </source>
</evidence>
<dbReference type="OrthoDB" id="9803238at2"/>
<dbReference type="PANTHER" id="PTHR43174:SF2">
    <property type="entry name" value="UDP-N-ACETYLGLUCOSAMINE 2-EPIMERASE"/>
    <property type="match status" value="1"/>
</dbReference>
<evidence type="ECO:0000256" key="2">
    <source>
        <dbReference type="ARBA" id="ARBA00038209"/>
    </source>
</evidence>
<evidence type="ECO:0000256" key="1">
    <source>
        <dbReference type="ARBA" id="ARBA00023235"/>
    </source>
</evidence>
<dbReference type="RefSeq" id="WP_146517241.1">
    <property type="nucleotide sequence ID" value="NZ_SJPI01000003.1"/>
</dbReference>
<dbReference type="CDD" id="cd03786">
    <property type="entry name" value="GTB_UDP-GlcNAc_2-Epimerase"/>
    <property type="match status" value="1"/>
</dbReference>
<dbReference type="AlphaFoldDB" id="A0A5C5WFR1"/>
<keyword evidence="7" id="KW-1185">Reference proteome</keyword>
<dbReference type="GO" id="GO:0008761">
    <property type="term" value="F:UDP-N-acetylglucosamine 2-epimerase activity"/>
    <property type="evidence" value="ECO:0007669"/>
    <property type="project" value="UniProtKB-EC"/>
</dbReference>
<gene>
    <name evidence="6" type="primary">wecB</name>
    <name evidence="6" type="ORF">Pla22_48950</name>
</gene>
<accession>A0A5C5WFR1</accession>
<feature type="domain" description="UDP-N-acetylglucosamine 2-epimerase" evidence="5">
    <location>
        <begin position="38"/>
        <end position="385"/>
    </location>
</feature>
<evidence type="ECO:0000313" key="6">
    <source>
        <dbReference type="EMBL" id="TWT49696.1"/>
    </source>
</evidence>
<evidence type="ECO:0000256" key="3">
    <source>
        <dbReference type="ARBA" id="ARBA00038858"/>
    </source>
</evidence>
<name>A0A5C5WFR1_9BACT</name>
<comment type="caution">
    <text evidence="6">The sequence shown here is derived from an EMBL/GenBank/DDBJ whole genome shotgun (WGS) entry which is preliminary data.</text>
</comment>
<dbReference type="EC" id="5.1.3.14" evidence="3"/>
<evidence type="ECO:0000313" key="7">
    <source>
        <dbReference type="Proteomes" id="UP000316598"/>
    </source>
</evidence>
<dbReference type="SUPFAM" id="SSF53756">
    <property type="entry name" value="UDP-Glycosyltransferase/glycogen phosphorylase"/>
    <property type="match status" value="1"/>
</dbReference>
<dbReference type="NCBIfam" id="TIGR00236">
    <property type="entry name" value="wecB"/>
    <property type="match status" value="1"/>
</dbReference>
<dbReference type="Proteomes" id="UP000316598">
    <property type="component" value="Unassembled WGS sequence"/>
</dbReference>
<dbReference type="Gene3D" id="3.40.50.2000">
    <property type="entry name" value="Glycogen Phosphorylase B"/>
    <property type="match status" value="2"/>
</dbReference>
<reference evidence="6 7" key="1">
    <citation type="submission" date="2019-02" db="EMBL/GenBank/DDBJ databases">
        <title>Deep-cultivation of Planctomycetes and their phenomic and genomic characterization uncovers novel biology.</title>
        <authorList>
            <person name="Wiegand S."/>
            <person name="Jogler M."/>
            <person name="Boedeker C."/>
            <person name="Pinto D."/>
            <person name="Vollmers J."/>
            <person name="Rivas-Marin E."/>
            <person name="Kohn T."/>
            <person name="Peeters S.H."/>
            <person name="Heuer A."/>
            <person name="Rast P."/>
            <person name="Oberbeckmann S."/>
            <person name="Bunk B."/>
            <person name="Jeske O."/>
            <person name="Meyerdierks A."/>
            <person name="Storesund J.E."/>
            <person name="Kallscheuer N."/>
            <person name="Luecker S."/>
            <person name="Lage O.M."/>
            <person name="Pohl T."/>
            <person name="Merkel B.J."/>
            <person name="Hornburger P."/>
            <person name="Mueller R.-W."/>
            <person name="Bruemmer F."/>
            <person name="Labrenz M."/>
            <person name="Spormann A.M."/>
            <person name="Op Den Camp H."/>
            <person name="Overmann J."/>
            <person name="Amann R."/>
            <person name="Jetten M.S.M."/>
            <person name="Mascher T."/>
            <person name="Medema M.H."/>
            <person name="Devos D.P."/>
            <person name="Kaster A.-K."/>
            <person name="Ovreas L."/>
            <person name="Rohde M."/>
            <person name="Galperin M.Y."/>
            <person name="Jogler C."/>
        </authorList>
    </citation>
    <scope>NUCLEOTIDE SEQUENCE [LARGE SCALE GENOMIC DNA]</scope>
    <source>
        <strain evidence="6 7">Pla22</strain>
    </source>
</reference>